<organism evidence="3 4">
    <name type="scientific">Candidatus Akkermansia intestinigallinarum</name>
    <dbReference type="NCBI Taxonomy" id="2838431"/>
    <lineage>
        <taxon>Bacteria</taxon>
        <taxon>Pseudomonadati</taxon>
        <taxon>Verrucomicrobiota</taxon>
        <taxon>Verrucomicrobiia</taxon>
        <taxon>Verrucomicrobiales</taxon>
        <taxon>Akkermansiaceae</taxon>
        <taxon>Akkermansia</taxon>
    </lineage>
</organism>
<reference evidence="3" key="2">
    <citation type="submission" date="2021-04" db="EMBL/GenBank/DDBJ databases">
        <authorList>
            <person name="Gilroy R."/>
        </authorList>
    </citation>
    <scope>NUCLEOTIDE SEQUENCE</scope>
    <source>
        <strain evidence="3">14975</strain>
    </source>
</reference>
<feature type="chain" id="PRO_5038866088" evidence="2">
    <location>
        <begin position="22"/>
        <end position="164"/>
    </location>
</feature>
<sequence>MKTKLMIAFLMAGCLAAPLSADNASVEEVARLAADSSKTIDQVCQAVYEAAQADPQSADKLLSAVIEAREGTISDDELYKVLQAVMAAVPEVAENFQREVRRYLGRGSQEGYAQTAFSALTARVVEIIFQNNNFLQSAPSGMYPPANSSSTEEVIAPPVVSPGN</sequence>
<evidence type="ECO:0000256" key="2">
    <source>
        <dbReference type="SAM" id="SignalP"/>
    </source>
</evidence>
<feature type="region of interest" description="Disordered" evidence="1">
    <location>
        <begin position="143"/>
        <end position="164"/>
    </location>
</feature>
<keyword evidence="2" id="KW-0732">Signal</keyword>
<proteinExistence type="predicted"/>
<comment type="caution">
    <text evidence="3">The sequence shown here is derived from an EMBL/GenBank/DDBJ whole genome shotgun (WGS) entry which is preliminary data.</text>
</comment>
<accession>A0A9D1VBA0</accession>
<feature type="signal peptide" evidence="2">
    <location>
        <begin position="1"/>
        <end position="21"/>
    </location>
</feature>
<reference evidence="3" key="1">
    <citation type="journal article" date="2021" name="PeerJ">
        <title>Extensive microbial diversity within the chicken gut microbiome revealed by metagenomics and culture.</title>
        <authorList>
            <person name="Gilroy R."/>
            <person name="Ravi A."/>
            <person name="Getino M."/>
            <person name="Pursley I."/>
            <person name="Horton D.L."/>
            <person name="Alikhan N.F."/>
            <person name="Baker D."/>
            <person name="Gharbi K."/>
            <person name="Hall N."/>
            <person name="Watson M."/>
            <person name="Adriaenssens E.M."/>
            <person name="Foster-Nyarko E."/>
            <person name="Jarju S."/>
            <person name="Secka A."/>
            <person name="Antonio M."/>
            <person name="Oren A."/>
            <person name="Chaudhuri R.R."/>
            <person name="La Ragione R."/>
            <person name="Hildebrand F."/>
            <person name="Pallen M.J."/>
        </authorList>
    </citation>
    <scope>NUCLEOTIDE SEQUENCE</scope>
    <source>
        <strain evidence="3">14975</strain>
    </source>
</reference>
<evidence type="ECO:0000313" key="3">
    <source>
        <dbReference type="EMBL" id="HIX20013.1"/>
    </source>
</evidence>
<dbReference type="EMBL" id="DXFQ01000095">
    <property type="protein sequence ID" value="HIX20013.1"/>
    <property type="molecule type" value="Genomic_DNA"/>
</dbReference>
<protein>
    <submittedName>
        <fullName evidence="3">Uncharacterized protein</fullName>
    </submittedName>
</protein>
<evidence type="ECO:0000313" key="4">
    <source>
        <dbReference type="Proteomes" id="UP000823964"/>
    </source>
</evidence>
<name>A0A9D1VBA0_9BACT</name>
<dbReference type="AlphaFoldDB" id="A0A9D1VBA0"/>
<dbReference type="Proteomes" id="UP000823964">
    <property type="component" value="Unassembled WGS sequence"/>
</dbReference>
<gene>
    <name evidence="3" type="ORF">H9862_05350</name>
</gene>
<evidence type="ECO:0000256" key="1">
    <source>
        <dbReference type="SAM" id="MobiDB-lite"/>
    </source>
</evidence>